<keyword evidence="3" id="KW-1185">Reference proteome</keyword>
<feature type="transmembrane region" description="Helical" evidence="1">
    <location>
        <begin position="63"/>
        <end position="82"/>
    </location>
</feature>
<dbReference type="Proteomes" id="UP001321486">
    <property type="component" value="Plasmid pNBRC108728a"/>
</dbReference>
<accession>A0ABN6Y6M9</accession>
<feature type="transmembrane region" description="Helical" evidence="1">
    <location>
        <begin position="39"/>
        <end position="57"/>
    </location>
</feature>
<dbReference type="EMBL" id="AP027733">
    <property type="protein sequence ID" value="BDZ52841.1"/>
    <property type="molecule type" value="Genomic_DNA"/>
</dbReference>
<organism evidence="2 3">
    <name type="scientific">Frondihabitans sucicola</name>
    <dbReference type="NCBI Taxonomy" id="1268041"/>
    <lineage>
        <taxon>Bacteria</taxon>
        <taxon>Bacillati</taxon>
        <taxon>Actinomycetota</taxon>
        <taxon>Actinomycetes</taxon>
        <taxon>Micrococcales</taxon>
        <taxon>Microbacteriaceae</taxon>
        <taxon>Frondihabitans</taxon>
    </lineage>
</organism>
<evidence type="ECO:0008006" key="4">
    <source>
        <dbReference type="Google" id="ProtNLM"/>
    </source>
</evidence>
<evidence type="ECO:0000313" key="2">
    <source>
        <dbReference type="EMBL" id="BDZ52841.1"/>
    </source>
</evidence>
<protein>
    <recommendedName>
        <fullName evidence="4">PH domain-containing protein</fullName>
    </recommendedName>
</protein>
<keyword evidence="2" id="KW-0614">Plasmid</keyword>
<keyword evidence="1" id="KW-0472">Membrane</keyword>
<keyword evidence="1" id="KW-0812">Transmembrane</keyword>
<geneLocation type="plasmid" evidence="2 3">
    <name>pNBRC108728a</name>
</geneLocation>
<keyword evidence="1" id="KW-1133">Transmembrane helix</keyword>
<gene>
    <name evidence="2" type="ORF">GCM10025867_50820</name>
</gene>
<evidence type="ECO:0000313" key="3">
    <source>
        <dbReference type="Proteomes" id="UP001321486"/>
    </source>
</evidence>
<sequence>MNNETIRPAAKSASIDLNVSRLTDGPAGGGRPGQMQSNYAIAALLCGIQAIGLGLLLPLPGGYRLGLMLGGALILVFGLILVTRRGARKLSYASERLIINRWLAANAPFDRLGCEELAWSRAFEIGEGQYEFRSMVNKQARSLIVDLGARVASIAVN</sequence>
<evidence type="ECO:0000256" key="1">
    <source>
        <dbReference type="SAM" id="Phobius"/>
    </source>
</evidence>
<dbReference type="RefSeq" id="WP_286347123.1">
    <property type="nucleotide sequence ID" value="NZ_AP027733.1"/>
</dbReference>
<reference evidence="3" key="1">
    <citation type="journal article" date="2019" name="Int. J. Syst. Evol. Microbiol.">
        <title>The Global Catalogue of Microorganisms (GCM) 10K type strain sequencing project: providing services to taxonomists for standard genome sequencing and annotation.</title>
        <authorList>
            <consortium name="The Broad Institute Genomics Platform"/>
            <consortium name="The Broad Institute Genome Sequencing Center for Infectious Disease"/>
            <person name="Wu L."/>
            <person name="Ma J."/>
        </authorList>
    </citation>
    <scope>NUCLEOTIDE SEQUENCE [LARGE SCALE GENOMIC DNA]</scope>
    <source>
        <strain evidence="3">NBRC 108728</strain>
    </source>
</reference>
<name>A0ABN6Y6M9_9MICO</name>
<proteinExistence type="predicted"/>